<dbReference type="PANTHER" id="PTHR33744:SF1">
    <property type="entry name" value="DNA-BINDING TRANSCRIPTIONAL ACTIVATOR ADER"/>
    <property type="match status" value="1"/>
</dbReference>
<accession>A0A2X4ZJX7</accession>
<evidence type="ECO:0000313" key="4">
    <source>
        <dbReference type="Proteomes" id="UP000249134"/>
    </source>
</evidence>
<dbReference type="Pfam" id="PF13556">
    <property type="entry name" value="HTH_30"/>
    <property type="match status" value="1"/>
</dbReference>
<name>A0A2X4ZJX7_LEDLE</name>
<dbReference type="RefSeq" id="WP_066140364.1">
    <property type="nucleotide sequence ID" value="NZ_CBCSGM010000001.1"/>
</dbReference>
<evidence type="ECO:0000259" key="1">
    <source>
        <dbReference type="Pfam" id="PF07905"/>
    </source>
</evidence>
<dbReference type="KEGG" id="blen:NCTC4824_02913"/>
<feature type="domain" description="Purine catabolism PurC-like" evidence="1">
    <location>
        <begin position="9"/>
        <end position="128"/>
    </location>
</feature>
<keyword evidence="4" id="KW-1185">Reference proteome</keyword>
<dbReference type="InterPro" id="IPR051448">
    <property type="entry name" value="CdaR-like_regulators"/>
</dbReference>
<gene>
    <name evidence="3" type="primary">cdaR_2</name>
    <name evidence="3" type="ORF">NCTC4824_02913</name>
</gene>
<dbReference type="STRING" id="1348624.GCA_001591545_01961"/>
<evidence type="ECO:0000313" key="3">
    <source>
        <dbReference type="EMBL" id="SQI60754.1"/>
    </source>
</evidence>
<feature type="domain" description="PucR C-terminal helix-turn-helix" evidence="2">
    <location>
        <begin position="469"/>
        <end position="524"/>
    </location>
</feature>
<dbReference type="InterPro" id="IPR042070">
    <property type="entry name" value="PucR_C-HTH_sf"/>
</dbReference>
<sequence length="545" mass="64031">MKSYITVKDILGRKHFENVEVIAGVDGLSRLVKWVHVVEVTNIRDLLNGNELILSTGIAWKEKEGNFVYLLEQLIDSQAAGLCIEIGTYTSLIPQEMIDIANEAQFPIILFHKEVPFVKITQDIHALLINHQYEMISNLERYSQALNKELLTFEHHHEILKCIQQYLQVQVIIVFSNEETQFIPEIIGHRRKTLLNLIARNNDTMPNSLTHTSRSIAKIPIHLLGENYAELIIMSDERTLTEYDQLILDRTATALAQFLLRNLYVEEKRRVEETEWLNGWLENEKSEESINEYLAYHTPHIKPKGALVCIYKLDTLAKMTNVDLTYFKLYFRSIFEQQGFSLFAIEKRNTLVFILINERMAVPWKERIEEGIHRLKSSESPMVNHTFNQLIGIGKYEKNLTSLYKSYETALETIRIQEKLPNRSDSHFYDDLHIFRFIYLLNQQLNLNEIVYEYLESIIHYDKKYNGKLMETLKTYLSCNGSKQETAKRLFIVRQTLYHRIQKLEKLLGEDFMQPEKRLVIEMMILSHEFLTSSKQTEELDLEAF</sequence>
<dbReference type="EMBL" id="LS483476">
    <property type="protein sequence ID" value="SQI60754.1"/>
    <property type="molecule type" value="Genomic_DNA"/>
</dbReference>
<dbReference type="Gene3D" id="1.10.10.2840">
    <property type="entry name" value="PucR C-terminal helix-turn-helix domain"/>
    <property type="match status" value="1"/>
</dbReference>
<dbReference type="InterPro" id="IPR012914">
    <property type="entry name" value="PucR_dom"/>
</dbReference>
<dbReference type="InterPro" id="IPR025736">
    <property type="entry name" value="PucR_C-HTH_dom"/>
</dbReference>
<dbReference type="PANTHER" id="PTHR33744">
    <property type="entry name" value="CARBOHYDRATE DIACID REGULATOR"/>
    <property type="match status" value="1"/>
</dbReference>
<dbReference type="Proteomes" id="UP000249134">
    <property type="component" value="Chromosome 1"/>
</dbReference>
<dbReference type="Pfam" id="PF07905">
    <property type="entry name" value="PucR"/>
    <property type="match status" value="1"/>
</dbReference>
<dbReference type="AlphaFoldDB" id="A0A2X4ZJX7"/>
<organism evidence="3 4">
    <name type="scientific">Lederbergia lenta</name>
    <name type="common">Bacillus lentus</name>
    <dbReference type="NCBI Taxonomy" id="1467"/>
    <lineage>
        <taxon>Bacteria</taxon>
        <taxon>Bacillati</taxon>
        <taxon>Bacillota</taxon>
        <taxon>Bacilli</taxon>
        <taxon>Bacillales</taxon>
        <taxon>Bacillaceae</taxon>
        <taxon>Lederbergia</taxon>
    </lineage>
</organism>
<protein>
    <submittedName>
        <fullName evidence="3">Transcriptional regulator CdaR</fullName>
    </submittedName>
</protein>
<reference evidence="3 4" key="1">
    <citation type="submission" date="2018-06" db="EMBL/GenBank/DDBJ databases">
        <authorList>
            <consortium name="Pathogen Informatics"/>
            <person name="Doyle S."/>
        </authorList>
    </citation>
    <scope>NUCLEOTIDE SEQUENCE [LARGE SCALE GENOMIC DNA]</scope>
    <source>
        <strain evidence="3 4">NCTC4824</strain>
    </source>
</reference>
<evidence type="ECO:0000259" key="2">
    <source>
        <dbReference type="Pfam" id="PF13556"/>
    </source>
</evidence>
<proteinExistence type="predicted"/>